<evidence type="ECO:0000256" key="4">
    <source>
        <dbReference type="ARBA" id="ARBA00023136"/>
    </source>
</evidence>
<name>A0ABV6W280_9ACTN</name>
<evidence type="ECO:0000313" key="8">
    <source>
        <dbReference type="EMBL" id="MFC1419842.1"/>
    </source>
</evidence>
<feature type="transmembrane region" description="Helical" evidence="6">
    <location>
        <begin position="343"/>
        <end position="366"/>
    </location>
</feature>
<evidence type="ECO:0000256" key="2">
    <source>
        <dbReference type="ARBA" id="ARBA00022692"/>
    </source>
</evidence>
<dbReference type="PANTHER" id="PTHR23542">
    <property type="match status" value="1"/>
</dbReference>
<feature type="transmembrane region" description="Helical" evidence="6">
    <location>
        <begin position="248"/>
        <end position="274"/>
    </location>
</feature>
<dbReference type="Pfam" id="PF07690">
    <property type="entry name" value="MFS_1"/>
    <property type="match status" value="1"/>
</dbReference>
<gene>
    <name evidence="8" type="ORF">ACEZDE_24850</name>
</gene>
<dbReference type="InterPro" id="IPR036259">
    <property type="entry name" value="MFS_trans_sf"/>
</dbReference>
<feature type="region of interest" description="Disordered" evidence="5">
    <location>
        <begin position="397"/>
        <end position="426"/>
    </location>
</feature>
<feature type="domain" description="Major facilitator superfamily (MFS) profile" evidence="7">
    <location>
        <begin position="305"/>
        <end position="426"/>
    </location>
</feature>
<organism evidence="8 9">
    <name type="scientific">Streptacidiphilus cavernicola</name>
    <dbReference type="NCBI Taxonomy" id="3342716"/>
    <lineage>
        <taxon>Bacteria</taxon>
        <taxon>Bacillati</taxon>
        <taxon>Actinomycetota</taxon>
        <taxon>Actinomycetes</taxon>
        <taxon>Kitasatosporales</taxon>
        <taxon>Streptomycetaceae</taxon>
        <taxon>Streptacidiphilus</taxon>
    </lineage>
</organism>
<protein>
    <submittedName>
        <fullName evidence="8">MFS transporter</fullName>
    </submittedName>
</protein>
<keyword evidence="2 6" id="KW-0812">Transmembrane</keyword>
<feature type="transmembrane region" description="Helical" evidence="6">
    <location>
        <begin position="372"/>
        <end position="392"/>
    </location>
</feature>
<evidence type="ECO:0000259" key="7">
    <source>
        <dbReference type="PROSITE" id="PS50850"/>
    </source>
</evidence>
<evidence type="ECO:0000256" key="1">
    <source>
        <dbReference type="ARBA" id="ARBA00004651"/>
    </source>
</evidence>
<keyword evidence="3 6" id="KW-1133">Transmembrane helix</keyword>
<dbReference type="PANTHER" id="PTHR23542:SF1">
    <property type="entry name" value="MAJOR FACILITATOR SUPERFAMILY (MFS) PROFILE DOMAIN-CONTAINING PROTEIN"/>
    <property type="match status" value="1"/>
</dbReference>
<feature type="transmembrane region" description="Helical" evidence="6">
    <location>
        <begin position="177"/>
        <end position="196"/>
    </location>
</feature>
<dbReference type="Gene3D" id="1.20.1250.20">
    <property type="entry name" value="MFS general substrate transporter like domains"/>
    <property type="match status" value="1"/>
</dbReference>
<dbReference type="RefSeq" id="WP_380539918.1">
    <property type="nucleotide sequence ID" value="NZ_JBHFAB010000021.1"/>
</dbReference>
<evidence type="ECO:0000256" key="5">
    <source>
        <dbReference type="SAM" id="MobiDB-lite"/>
    </source>
</evidence>
<dbReference type="Proteomes" id="UP001592531">
    <property type="component" value="Unassembled WGS sequence"/>
</dbReference>
<evidence type="ECO:0000256" key="6">
    <source>
        <dbReference type="SAM" id="Phobius"/>
    </source>
</evidence>
<keyword evidence="4 6" id="KW-0472">Membrane</keyword>
<keyword evidence="9" id="KW-1185">Reference proteome</keyword>
<dbReference type="SUPFAM" id="SSF103473">
    <property type="entry name" value="MFS general substrate transporter"/>
    <property type="match status" value="1"/>
</dbReference>
<dbReference type="PROSITE" id="PS50850">
    <property type="entry name" value="MFS"/>
    <property type="match status" value="1"/>
</dbReference>
<feature type="transmembrane region" description="Helical" evidence="6">
    <location>
        <begin position="82"/>
        <end position="100"/>
    </location>
</feature>
<dbReference type="InterPro" id="IPR011701">
    <property type="entry name" value="MFS"/>
</dbReference>
<sequence>MPRPAGGGACYRAVLSLPHARGLFAAAMLARLSYGLLSLPLLLTLRQSTGSYAVAGAAAGLFGLVSALLGPARARLVERRPGSLMLLAAVYAGLLAVIALTGRTGAAPWSAIALAGVTGVFPPPVGPLMRALWGVLAPGPEQRQRALSLDTVSESSVFAAGPALGGTLIGAWSAPSALAVCAALVLLGFSALAAALRRVPGGGLRPGPADADARSGPGPLRRPGFALMLLVVLGSGGALAVAEIASLAAWGAGTAGSLLTVCSVGGAVGGLAYGRGSWRAPLGRRLALLGTAGALCFALPALLPVVPAAAVAFLGAGISMDLLLITAYLLVDVLVPAGARVEAGAWVNTGYNLGSALGSALAGALLDRGGSGAVFTAAAVLAGLAAVAATVAGGRTTAHPPPAVDTGSGGHDGDLAESQVLERSCD</sequence>
<feature type="transmembrane region" description="Helical" evidence="6">
    <location>
        <begin position="286"/>
        <end position="303"/>
    </location>
</feature>
<comment type="caution">
    <text evidence="8">The sequence shown here is derived from an EMBL/GenBank/DDBJ whole genome shotgun (WGS) entry which is preliminary data.</text>
</comment>
<feature type="transmembrane region" description="Helical" evidence="6">
    <location>
        <begin position="309"/>
        <end position="331"/>
    </location>
</feature>
<evidence type="ECO:0000256" key="3">
    <source>
        <dbReference type="ARBA" id="ARBA00022989"/>
    </source>
</evidence>
<comment type="subcellular location">
    <subcellularLocation>
        <location evidence="1">Cell membrane</location>
        <topology evidence="1">Multi-pass membrane protein</topology>
    </subcellularLocation>
</comment>
<feature type="transmembrane region" description="Helical" evidence="6">
    <location>
        <begin position="22"/>
        <end position="43"/>
    </location>
</feature>
<accession>A0ABV6W280</accession>
<dbReference type="EMBL" id="JBHFAB010000021">
    <property type="protein sequence ID" value="MFC1419842.1"/>
    <property type="molecule type" value="Genomic_DNA"/>
</dbReference>
<dbReference type="InterPro" id="IPR020846">
    <property type="entry name" value="MFS_dom"/>
</dbReference>
<feature type="transmembrane region" description="Helical" evidence="6">
    <location>
        <begin position="224"/>
        <end position="242"/>
    </location>
</feature>
<evidence type="ECO:0000313" key="9">
    <source>
        <dbReference type="Proteomes" id="UP001592531"/>
    </source>
</evidence>
<reference evidence="8 9" key="1">
    <citation type="submission" date="2024-09" db="EMBL/GenBank/DDBJ databases">
        <authorList>
            <person name="Lee S.D."/>
        </authorList>
    </citation>
    <scope>NUCLEOTIDE SEQUENCE [LARGE SCALE GENOMIC DNA]</scope>
    <source>
        <strain evidence="8 9">N8-3</strain>
    </source>
</reference>
<feature type="transmembrane region" description="Helical" evidence="6">
    <location>
        <begin position="49"/>
        <end position="70"/>
    </location>
</feature>
<proteinExistence type="predicted"/>